<comment type="caution">
    <text evidence="2">The sequence shown here is derived from an EMBL/GenBank/DDBJ whole genome shotgun (WGS) entry which is preliminary data.</text>
</comment>
<dbReference type="InterPro" id="IPR004013">
    <property type="entry name" value="PHP_dom"/>
</dbReference>
<dbReference type="Proteomes" id="UP000266634">
    <property type="component" value="Unassembled WGS sequence"/>
</dbReference>
<sequence length="31" mass="3302">MPSVHLHVHSEYSMLDGAARVGPLVQAAAEQ</sequence>
<dbReference type="Gene3D" id="3.20.20.140">
    <property type="entry name" value="Metal-dependent hydrolases"/>
    <property type="match status" value="1"/>
</dbReference>
<feature type="domain" description="PHP" evidence="1">
    <location>
        <begin position="5"/>
        <end position="31"/>
    </location>
</feature>
<reference evidence="2 3" key="1">
    <citation type="submission" date="2018-08" db="EMBL/GenBank/DDBJ databases">
        <title>Genome Sequence of Clavibacter michiganensis Subspecies type strains, and the Atypical Peach-Colored Strains Isolated from Tomato.</title>
        <authorList>
            <person name="Osdaghi E."/>
            <person name="Portier P."/>
            <person name="Briand M."/>
            <person name="Jacques M.-A."/>
        </authorList>
    </citation>
    <scope>NUCLEOTIDE SEQUENCE [LARGE SCALE GENOMIC DNA]</scope>
    <source>
        <strain evidence="2 3">CFBP 6488</strain>
    </source>
</reference>
<feature type="non-terminal residue" evidence="2">
    <location>
        <position position="31"/>
    </location>
</feature>
<dbReference type="GO" id="GO:0003824">
    <property type="term" value="F:catalytic activity"/>
    <property type="evidence" value="ECO:0007669"/>
    <property type="project" value="InterPro"/>
</dbReference>
<protein>
    <submittedName>
        <fullName evidence="2">PHP domain-containing protein</fullName>
    </submittedName>
</protein>
<dbReference type="InterPro" id="IPR016195">
    <property type="entry name" value="Pol/histidinol_Pase-like"/>
</dbReference>
<dbReference type="AlphaFoldDB" id="A0A399SGL7"/>
<proteinExistence type="predicted"/>
<evidence type="ECO:0000313" key="2">
    <source>
        <dbReference type="EMBL" id="RIJ42261.1"/>
    </source>
</evidence>
<evidence type="ECO:0000313" key="3">
    <source>
        <dbReference type="Proteomes" id="UP000266634"/>
    </source>
</evidence>
<evidence type="ECO:0000259" key="1">
    <source>
        <dbReference type="Pfam" id="PF02811"/>
    </source>
</evidence>
<organism evidence="2 3">
    <name type="scientific">Clavibacter michiganensis subsp. insidiosus</name>
    <dbReference type="NCBI Taxonomy" id="33014"/>
    <lineage>
        <taxon>Bacteria</taxon>
        <taxon>Bacillati</taxon>
        <taxon>Actinomycetota</taxon>
        <taxon>Actinomycetes</taxon>
        <taxon>Micrococcales</taxon>
        <taxon>Microbacteriaceae</taxon>
        <taxon>Clavibacter</taxon>
    </lineage>
</organism>
<gene>
    <name evidence="2" type="ORF">DZF93_07435</name>
</gene>
<dbReference type="Pfam" id="PF02811">
    <property type="entry name" value="PHP"/>
    <property type="match status" value="1"/>
</dbReference>
<dbReference type="EMBL" id="QWEA01000232">
    <property type="protein sequence ID" value="RIJ42261.1"/>
    <property type="molecule type" value="Genomic_DNA"/>
</dbReference>
<dbReference type="SUPFAM" id="SSF89550">
    <property type="entry name" value="PHP domain-like"/>
    <property type="match status" value="1"/>
</dbReference>
<name>A0A399SGL7_9MICO</name>
<accession>A0A399SGL7</accession>